<dbReference type="Proteomes" id="UP000717364">
    <property type="component" value="Unassembled WGS sequence"/>
</dbReference>
<dbReference type="AlphaFoldDB" id="A0A947DI13"/>
<keyword evidence="2" id="KW-1185">Reference proteome</keyword>
<gene>
    <name evidence="1" type="ORF">IXB50_17880</name>
</gene>
<comment type="caution">
    <text evidence="1">The sequence shown here is derived from an EMBL/GenBank/DDBJ whole genome shotgun (WGS) entry which is preliminary data.</text>
</comment>
<dbReference type="RefSeq" id="WP_215610365.1">
    <property type="nucleotide sequence ID" value="NZ_JADOES010000043.1"/>
</dbReference>
<organism evidence="1 2">
    <name type="scientific">Leptothoe spongobia TAU-MAC 1115</name>
    <dbReference type="NCBI Taxonomy" id="1967444"/>
    <lineage>
        <taxon>Bacteria</taxon>
        <taxon>Bacillati</taxon>
        <taxon>Cyanobacteriota</taxon>
        <taxon>Cyanophyceae</taxon>
        <taxon>Nodosilineales</taxon>
        <taxon>Cymatolegaceae</taxon>
        <taxon>Leptothoe</taxon>
        <taxon>Leptothoe spongobia</taxon>
    </lineage>
</organism>
<evidence type="ECO:0000313" key="2">
    <source>
        <dbReference type="Proteomes" id="UP000717364"/>
    </source>
</evidence>
<sequence length="66" mass="7599">WTGLGYYLEFWPHTWISNYRIEVWAREAITVATTISVPNPDGVLLFQTSNSSPKQFTFFGVSILFP</sequence>
<evidence type="ECO:0000313" key="1">
    <source>
        <dbReference type="EMBL" id="MBT9317297.1"/>
    </source>
</evidence>
<reference evidence="1" key="1">
    <citation type="submission" date="2020-11" db="EMBL/GenBank/DDBJ databases">
        <authorList>
            <person name="Konstantinou D."/>
            <person name="Gkelis S."/>
            <person name="Popin R."/>
            <person name="Fewer D."/>
            <person name="Sivonen K."/>
        </authorList>
    </citation>
    <scope>NUCLEOTIDE SEQUENCE</scope>
    <source>
        <strain evidence="1">TAU-MAC 1115</strain>
    </source>
</reference>
<reference evidence="1" key="2">
    <citation type="journal article" date="2021" name="Mar. Drugs">
        <title>Genome Reduction and Secondary Metabolism of the Marine Sponge-Associated Cyanobacterium Leptothoe.</title>
        <authorList>
            <person name="Konstantinou D."/>
            <person name="Popin R.V."/>
            <person name="Fewer D.P."/>
            <person name="Sivonen K."/>
            <person name="Gkelis S."/>
        </authorList>
    </citation>
    <scope>NUCLEOTIDE SEQUENCE</scope>
    <source>
        <strain evidence="1">TAU-MAC 1115</strain>
    </source>
</reference>
<accession>A0A947DI13</accession>
<protein>
    <submittedName>
        <fullName evidence="1">Uncharacterized protein</fullName>
    </submittedName>
</protein>
<feature type="non-terminal residue" evidence="1">
    <location>
        <position position="1"/>
    </location>
</feature>
<dbReference type="EMBL" id="JADOES010000043">
    <property type="protein sequence ID" value="MBT9317297.1"/>
    <property type="molecule type" value="Genomic_DNA"/>
</dbReference>
<proteinExistence type="predicted"/>
<name>A0A947DI13_9CYAN</name>